<dbReference type="EMBL" id="BAAANY010000032">
    <property type="protein sequence ID" value="GAA1707667.1"/>
    <property type="molecule type" value="Genomic_DNA"/>
</dbReference>
<evidence type="ECO:0000313" key="1">
    <source>
        <dbReference type="EMBL" id="GAA1707667.1"/>
    </source>
</evidence>
<gene>
    <name evidence="1" type="ORF">GCM10009765_66430</name>
</gene>
<name>A0ABP4UL71_9ACTN</name>
<protein>
    <submittedName>
        <fullName evidence="1">Uncharacterized protein</fullName>
    </submittedName>
</protein>
<evidence type="ECO:0000313" key="2">
    <source>
        <dbReference type="Proteomes" id="UP001500618"/>
    </source>
</evidence>
<organism evidence="1 2">
    <name type="scientific">Fodinicola feengrottensis</name>
    <dbReference type="NCBI Taxonomy" id="435914"/>
    <lineage>
        <taxon>Bacteria</taxon>
        <taxon>Bacillati</taxon>
        <taxon>Actinomycetota</taxon>
        <taxon>Actinomycetes</taxon>
        <taxon>Mycobacteriales</taxon>
        <taxon>Fodinicola</taxon>
    </lineage>
</organism>
<proteinExistence type="predicted"/>
<reference evidence="2" key="1">
    <citation type="journal article" date="2019" name="Int. J. Syst. Evol. Microbiol.">
        <title>The Global Catalogue of Microorganisms (GCM) 10K type strain sequencing project: providing services to taxonomists for standard genome sequencing and annotation.</title>
        <authorList>
            <consortium name="The Broad Institute Genomics Platform"/>
            <consortium name="The Broad Institute Genome Sequencing Center for Infectious Disease"/>
            <person name="Wu L."/>
            <person name="Ma J."/>
        </authorList>
    </citation>
    <scope>NUCLEOTIDE SEQUENCE [LARGE SCALE GENOMIC DNA]</scope>
    <source>
        <strain evidence="2">JCM 14718</strain>
    </source>
</reference>
<keyword evidence="2" id="KW-1185">Reference proteome</keyword>
<dbReference type="Proteomes" id="UP001500618">
    <property type="component" value="Unassembled WGS sequence"/>
</dbReference>
<accession>A0ABP4UL71</accession>
<comment type="caution">
    <text evidence="1">The sequence shown here is derived from an EMBL/GenBank/DDBJ whole genome shotgun (WGS) entry which is preliminary data.</text>
</comment>
<sequence>MSQRSEYTAGLRALADLLDKHPEVPLPYSGRSAFGGHLTWILAGDTDQRNVLADIARALPGPVHKVVRGVAFDLKGALHGLHVLVIADRAEVCTRRVVGIREVTKEIPDPAAPTVTVTESVEDVVWDCHPLLSNKNCPTQT</sequence>